<comment type="caution">
    <text evidence="1">The sequence shown here is derived from an EMBL/GenBank/DDBJ whole genome shotgun (WGS) entry which is preliminary data.</text>
</comment>
<organism evidence="1 2">
    <name type="scientific">Altericroceibacterium spongiae</name>
    <dbReference type="NCBI Taxonomy" id="2320269"/>
    <lineage>
        <taxon>Bacteria</taxon>
        <taxon>Pseudomonadati</taxon>
        <taxon>Pseudomonadota</taxon>
        <taxon>Alphaproteobacteria</taxon>
        <taxon>Sphingomonadales</taxon>
        <taxon>Erythrobacteraceae</taxon>
        <taxon>Altericroceibacterium</taxon>
    </lineage>
</organism>
<dbReference type="Proteomes" id="UP000284395">
    <property type="component" value="Unassembled WGS sequence"/>
</dbReference>
<sequence>MNFENENEFIDFMQEIAANVGGNALYDDSLVDELGKFLKSHFNRARAAETPSVPTRKYQPRKDEIIPFLREVWGEWLADDKLTKQVLKDNDTPAYNALSNWQRNNDLPDDMTIKSLADLNDEFLEWGYYKRDEVHRVVGALNRRGMKA</sequence>
<dbReference type="EMBL" id="RAPF01000001">
    <property type="protein sequence ID" value="RKF22977.1"/>
    <property type="molecule type" value="Genomic_DNA"/>
</dbReference>
<accession>A0A420EQM2</accession>
<reference evidence="1 2" key="1">
    <citation type="submission" date="2018-09" db="EMBL/GenBank/DDBJ databases">
        <title>Altererythrobacter spongiae sp. nov., isolated from a marine sponge.</title>
        <authorList>
            <person name="Zhuang L."/>
            <person name="Luo L."/>
        </authorList>
    </citation>
    <scope>NUCLEOTIDE SEQUENCE [LARGE SCALE GENOMIC DNA]</scope>
    <source>
        <strain evidence="1 2">HN-Y73</strain>
    </source>
</reference>
<protein>
    <submittedName>
        <fullName evidence="1">Uncharacterized protein</fullName>
    </submittedName>
</protein>
<gene>
    <name evidence="1" type="ORF">D6851_00190</name>
</gene>
<evidence type="ECO:0000313" key="1">
    <source>
        <dbReference type="EMBL" id="RKF22977.1"/>
    </source>
</evidence>
<proteinExistence type="predicted"/>
<keyword evidence="2" id="KW-1185">Reference proteome</keyword>
<dbReference type="AlphaFoldDB" id="A0A420EQM2"/>
<name>A0A420EQM2_9SPHN</name>
<evidence type="ECO:0000313" key="2">
    <source>
        <dbReference type="Proteomes" id="UP000284395"/>
    </source>
</evidence>